<feature type="compositionally biased region" description="Low complexity" evidence="1">
    <location>
        <begin position="178"/>
        <end position="197"/>
    </location>
</feature>
<organism evidence="2 3">
    <name type="scientific">Xylona heveae (strain CBS 132557 / TC161)</name>
    <dbReference type="NCBI Taxonomy" id="1328760"/>
    <lineage>
        <taxon>Eukaryota</taxon>
        <taxon>Fungi</taxon>
        <taxon>Dikarya</taxon>
        <taxon>Ascomycota</taxon>
        <taxon>Pezizomycotina</taxon>
        <taxon>Xylonomycetes</taxon>
        <taxon>Xylonales</taxon>
        <taxon>Xylonaceae</taxon>
        <taxon>Xylona</taxon>
    </lineage>
</organism>
<feature type="compositionally biased region" description="Basic and acidic residues" evidence="1">
    <location>
        <begin position="71"/>
        <end position="85"/>
    </location>
</feature>
<dbReference type="InParanoid" id="A0A165HLY3"/>
<sequence length="205" mass="22558">MCFRRRAVFTTCGHTQWGAVMHGSWPGPRPHPHQAPAEMDTASQVGSARRQYRTSYASTASAPSAATDDTAPTRHSLERTDEDGLTRNPTAIHQRSGDGDSDENADPCAGGRNKSHPYLTVWIDGLCQACEARRSILLTRLLDEEMDDTGGDHIAEWGKDVELAFELDRRSTMLFNQSQSSRSSRSVSGRSTSMRSSGIPRYSTL</sequence>
<reference evidence="2 3" key="1">
    <citation type="journal article" date="2016" name="Fungal Biol.">
        <title>The genome of Xylona heveae provides a window into fungal endophytism.</title>
        <authorList>
            <person name="Gazis R."/>
            <person name="Kuo A."/>
            <person name="Riley R."/>
            <person name="LaButti K."/>
            <person name="Lipzen A."/>
            <person name="Lin J."/>
            <person name="Amirebrahimi M."/>
            <person name="Hesse C.N."/>
            <person name="Spatafora J.W."/>
            <person name="Henrissat B."/>
            <person name="Hainaut M."/>
            <person name="Grigoriev I.V."/>
            <person name="Hibbett D.S."/>
        </authorList>
    </citation>
    <scope>NUCLEOTIDE SEQUENCE [LARGE SCALE GENOMIC DNA]</scope>
    <source>
        <strain evidence="2 3">TC161</strain>
    </source>
</reference>
<feature type="region of interest" description="Disordered" evidence="1">
    <location>
        <begin position="23"/>
        <end position="114"/>
    </location>
</feature>
<evidence type="ECO:0000313" key="2">
    <source>
        <dbReference type="EMBL" id="KZF23714.1"/>
    </source>
</evidence>
<dbReference type="GeneID" id="28896161"/>
<dbReference type="RefSeq" id="XP_018189269.1">
    <property type="nucleotide sequence ID" value="XM_018331024.1"/>
</dbReference>
<protein>
    <submittedName>
        <fullName evidence="2">Uncharacterized protein</fullName>
    </submittedName>
</protein>
<evidence type="ECO:0000313" key="3">
    <source>
        <dbReference type="Proteomes" id="UP000076632"/>
    </source>
</evidence>
<accession>A0A165HLY3</accession>
<keyword evidence="3" id="KW-1185">Reference proteome</keyword>
<evidence type="ECO:0000256" key="1">
    <source>
        <dbReference type="SAM" id="MobiDB-lite"/>
    </source>
</evidence>
<dbReference type="EMBL" id="KV407457">
    <property type="protein sequence ID" value="KZF23714.1"/>
    <property type="molecule type" value="Genomic_DNA"/>
</dbReference>
<proteinExistence type="predicted"/>
<dbReference type="Proteomes" id="UP000076632">
    <property type="component" value="Unassembled WGS sequence"/>
</dbReference>
<name>A0A165HLY3_XYLHT</name>
<dbReference type="AlphaFoldDB" id="A0A165HLY3"/>
<feature type="compositionally biased region" description="Low complexity" evidence="1">
    <location>
        <begin position="53"/>
        <end position="70"/>
    </location>
</feature>
<feature type="region of interest" description="Disordered" evidence="1">
    <location>
        <begin position="176"/>
        <end position="205"/>
    </location>
</feature>
<gene>
    <name evidence="2" type="ORF">L228DRAFT_238242</name>
</gene>